<feature type="transmembrane region" description="Helical" evidence="1">
    <location>
        <begin position="6"/>
        <end position="32"/>
    </location>
</feature>
<accession>A0A1S3H4W5</accession>
<dbReference type="KEGG" id="lak:106152100"/>
<keyword evidence="1" id="KW-0472">Membrane</keyword>
<dbReference type="RefSeq" id="XP_013381048.1">
    <property type="nucleotide sequence ID" value="XM_013525594.1"/>
</dbReference>
<keyword evidence="1" id="KW-0812">Transmembrane</keyword>
<protein>
    <submittedName>
        <fullName evidence="3">Uncharacterized protein LOC106152100</fullName>
    </submittedName>
</protein>
<proteinExistence type="predicted"/>
<evidence type="ECO:0000313" key="3">
    <source>
        <dbReference type="RefSeq" id="XP_013381048.1"/>
    </source>
</evidence>
<keyword evidence="2" id="KW-1185">Reference proteome</keyword>
<sequence length="169" mass="18390">MLSALLRSFVTCIMAIVAMMCNFVICSLAFLLMTASRNEAFGNQCGGSMSGNCYVDPQNCEGCDNKEAIGNSYVCCPGCAEKPKVTTTTFQFFHMQYSFNTCQCPALTNEVQGNCEQGQLCSASQSAKRAQLDGNAMCCTSSLGIRAFSFNKYINGTQQITRFCECMNC</sequence>
<evidence type="ECO:0000313" key="2">
    <source>
        <dbReference type="Proteomes" id="UP000085678"/>
    </source>
</evidence>
<dbReference type="InParanoid" id="A0A1S3H4W5"/>
<dbReference type="Proteomes" id="UP000085678">
    <property type="component" value="Unplaced"/>
</dbReference>
<dbReference type="AlphaFoldDB" id="A0A1S3H4W5"/>
<name>A0A1S3H4W5_LINAN</name>
<evidence type="ECO:0000256" key="1">
    <source>
        <dbReference type="SAM" id="Phobius"/>
    </source>
</evidence>
<reference evidence="3" key="1">
    <citation type="submission" date="2025-08" db="UniProtKB">
        <authorList>
            <consortium name="RefSeq"/>
        </authorList>
    </citation>
    <scope>IDENTIFICATION</scope>
    <source>
        <tissue evidence="3">Gonads</tissue>
    </source>
</reference>
<organism evidence="2 3">
    <name type="scientific">Lingula anatina</name>
    <name type="common">Brachiopod</name>
    <name type="synonym">Lingula unguis</name>
    <dbReference type="NCBI Taxonomy" id="7574"/>
    <lineage>
        <taxon>Eukaryota</taxon>
        <taxon>Metazoa</taxon>
        <taxon>Spiralia</taxon>
        <taxon>Lophotrochozoa</taxon>
        <taxon>Brachiopoda</taxon>
        <taxon>Linguliformea</taxon>
        <taxon>Lingulata</taxon>
        <taxon>Lingulida</taxon>
        <taxon>Linguloidea</taxon>
        <taxon>Lingulidae</taxon>
        <taxon>Lingula</taxon>
    </lineage>
</organism>
<gene>
    <name evidence="3" type="primary">LOC106152100</name>
</gene>
<keyword evidence="1" id="KW-1133">Transmembrane helix</keyword>
<dbReference type="GeneID" id="106152100"/>